<comment type="caution">
    <text evidence="1">The sequence shown here is derived from an EMBL/GenBank/DDBJ whole genome shotgun (WGS) entry which is preliminary data.</text>
</comment>
<reference evidence="2 3" key="2">
    <citation type="submission" date="2024-05" db="EMBL/GenBank/DDBJ databases">
        <authorList>
            <person name="Chen Y."/>
            <person name="Shah S."/>
            <person name="Dougan E. K."/>
            <person name="Thang M."/>
            <person name="Chan C."/>
        </authorList>
    </citation>
    <scope>NUCLEOTIDE SEQUENCE [LARGE SCALE GENOMIC DNA]</scope>
</reference>
<dbReference type="EMBL" id="CAMXCT030000835">
    <property type="protein sequence ID" value="CAL4771105.1"/>
    <property type="molecule type" value="Genomic_DNA"/>
</dbReference>
<keyword evidence="3" id="KW-1185">Reference proteome</keyword>
<dbReference type="AlphaFoldDB" id="A0A9P1FPN3"/>
<name>A0A9P1FPN3_9DINO</name>
<dbReference type="EMBL" id="CAMXCT020000835">
    <property type="protein sequence ID" value="CAL1137168.1"/>
    <property type="molecule type" value="Genomic_DNA"/>
</dbReference>
<organism evidence="1">
    <name type="scientific">Cladocopium goreaui</name>
    <dbReference type="NCBI Taxonomy" id="2562237"/>
    <lineage>
        <taxon>Eukaryota</taxon>
        <taxon>Sar</taxon>
        <taxon>Alveolata</taxon>
        <taxon>Dinophyceae</taxon>
        <taxon>Suessiales</taxon>
        <taxon>Symbiodiniaceae</taxon>
        <taxon>Cladocopium</taxon>
    </lineage>
</organism>
<evidence type="ECO:0000313" key="1">
    <source>
        <dbReference type="EMBL" id="CAI3983793.1"/>
    </source>
</evidence>
<gene>
    <name evidence="1" type="ORF">C1SCF055_LOCUS11376</name>
</gene>
<evidence type="ECO:0000313" key="2">
    <source>
        <dbReference type="EMBL" id="CAL4771105.1"/>
    </source>
</evidence>
<sequence>MPVLSGQRMAVSVVDSERAHSGEMSKADNAVPLWLTRALDRPMAFAKMEGPGDVPRLGALIQCFVTALKDHSFTDFEDFETSMKSLTSEELAAARCRLHASEQRWRQLLSSSDAAATPTTTWQGAAAPALELWAPREGKWINLQKICAECNGVLLVWLRHFG</sequence>
<dbReference type="EMBL" id="CAMXCT010000835">
    <property type="protein sequence ID" value="CAI3983793.1"/>
    <property type="molecule type" value="Genomic_DNA"/>
</dbReference>
<protein>
    <submittedName>
        <fullName evidence="1">Uncharacterized protein</fullName>
    </submittedName>
</protein>
<reference evidence="1" key="1">
    <citation type="submission" date="2022-10" db="EMBL/GenBank/DDBJ databases">
        <authorList>
            <person name="Chen Y."/>
            <person name="Dougan E. K."/>
            <person name="Chan C."/>
            <person name="Rhodes N."/>
            <person name="Thang M."/>
        </authorList>
    </citation>
    <scope>NUCLEOTIDE SEQUENCE</scope>
</reference>
<dbReference type="Proteomes" id="UP001152797">
    <property type="component" value="Unassembled WGS sequence"/>
</dbReference>
<evidence type="ECO:0000313" key="3">
    <source>
        <dbReference type="Proteomes" id="UP001152797"/>
    </source>
</evidence>
<proteinExistence type="predicted"/>
<accession>A0A9P1FPN3</accession>